<dbReference type="Proteomes" id="UP000540685">
    <property type="component" value="Unassembled WGS sequence"/>
</dbReference>
<dbReference type="InterPro" id="IPR050238">
    <property type="entry name" value="DNA_Rep/Repair_Clamp_Loader"/>
</dbReference>
<dbReference type="Gene3D" id="3.40.50.300">
    <property type="entry name" value="P-loop containing nucleotide triphosphate hydrolases"/>
    <property type="match status" value="1"/>
</dbReference>
<protein>
    <submittedName>
        <fullName evidence="1">DNA polymerase-3 subunit delta</fullName>
        <ecNumber evidence="1">2.7.7.7</ecNumber>
    </submittedName>
</protein>
<dbReference type="InterPro" id="IPR027417">
    <property type="entry name" value="P-loop_NTPase"/>
</dbReference>
<dbReference type="GO" id="GO:0006261">
    <property type="term" value="P:DNA-templated DNA replication"/>
    <property type="evidence" value="ECO:0007669"/>
    <property type="project" value="TreeGrafter"/>
</dbReference>
<sequence length="393" mass="42212">MAVFDDLVGQERAVVTLRRAAAAAADLLTGGRGAGMTHAWLFTGPPGSGREEAARAFAASLFCPDQGCGHCEMCHQVEIGSHPDLEIVRPQGLSYGVKETRRLILRAAGAPTLGRWRVVLFEDADRATEGASNALLKAIEEPPPRTVWLLCAPAPDDMMITIRSRCRLVTLVTPPVPAVAHVLVTRENVPPAVAEFAARAAQGHIERARRLALDEEARRRRDAVLSIPGSLTGVGECVTAAERLVKTADEEAAAVTATLNEAETAELRKIYGEGSSGKGLNKGLIRGGAGALKELEDRQKSRATRTKRDVIDTALLDLVAFYRDVLAVQFGASVALAGEDRRADLDALARSSTPEETLLRIDAIMLCRERLAANVNPQMAVEAMTLSLRRPRP</sequence>
<dbReference type="EC" id="2.7.7.7" evidence="1"/>
<dbReference type="RefSeq" id="WP_184543231.1">
    <property type="nucleotide sequence ID" value="NZ_JACHMP010000001.1"/>
</dbReference>
<gene>
    <name evidence="1" type="ORF">F4562_003626</name>
</gene>
<dbReference type="SUPFAM" id="SSF52540">
    <property type="entry name" value="P-loop containing nucleoside triphosphate hydrolases"/>
    <property type="match status" value="1"/>
</dbReference>
<keyword evidence="1" id="KW-0808">Transferase</keyword>
<keyword evidence="2" id="KW-1185">Reference proteome</keyword>
<dbReference type="EMBL" id="JACHMP010000001">
    <property type="protein sequence ID" value="MBB5820564.1"/>
    <property type="molecule type" value="Genomic_DNA"/>
</dbReference>
<dbReference type="PANTHER" id="PTHR11669">
    <property type="entry name" value="REPLICATION FACTOR C / DNA POLYMERASE III GAMMA-TAU SUBUNIT"/>
    <property type="match status" value="1"/>
</dbReference>
<proteinExistence type="predicted"/>
<comment type="caution">
    <text evidence="1">The sequence shown here is derived from an EMBL/GenBank/DDBJ whole genome shotgun (WGS) entry which is preliminary data.</text>
</comment>
<evidence type="ECO:0000313" key="2">
    <source>
        <dbReference type="Proteomes" id="UP000540685"/>
    </source>
</evidence>
<dbReference type="NCBIfam" id="NF005926">
    <property type="entry name" value="PRK07940.1"/>
    <property type="match status" value="1"/>
</dbReference>
<dbReference type="AlphaFoldDB" id="A0A7W9IGY5"/>
<dbReference type="GO" id="GO:0003887">
    <property type="term" value="F:DNA-directed DNA polymerase activity"/>
    <property type="evidence" value="ECO:0007669"/>
    <property type="project" value="UniProtKB-EC"/>
</dbReference>
<dbReference type="PANTHER" id="PTHR11669:SF8">
    <property type="entry name" value="DNA POLYMERASE III SUBUNIT DELTA"/>
    <property type="match status" value="1"/>
</dbReference>
<organism evidence="1 2">
    <name type="scientific">Streptosporangium becharense</name>
    <dbReference type="NCBI Taxonomy" id="1816182"/>
    <lineage>
        <taxon>Bacteria</taxon>
        <taxon>Bacillati</taxon>
        <taxon>Actinomycetota</taxon>
        <taxon>Actinomycetes</taxon>
        <taxon>Streptosporangiales</taxon>
        <taxon>Streptosporangiaceae</taxon>
        <taxon>Streptosporangium</taxon>
    </lineage>
</organism>
<name>A0A7W9IGY5_9ACTN</name>
<keyword evidence="1" id="KW-0548">Nucleotidyltransferase</keyword>
<reference evidence="1 2" key="1">
    <citation type="submission" date="2020-08" db="EMBL/GenBank/DDBJ databases">
        <title>Sequencing the genomes of 1000 actinobacteria strains.</title>
        <authorList>
            <person name="Klenk H.-P."/>
        </authorList>
    </citation>
    <scope>NUCLEOTIDE SEQUENCE [LARGE SCALE GENOMIC DNA]</scope>
    <source>
        <strain evidence="1 2">DSM 46887</strain>
    </source>
</reference>
<dbReference type="Pfam" id="PF13177">
    <property type="entry name" value="DNA_pol3_delta2"/>
    <property type="match status" value="1"/>
</dbReference>
<evidence type="ECO:0000313" key="1">
    <source>
        <dbReference type="EMBL" id="MBB5820564.1"/>
    </source>
</evidence>
<accession>A0A7W9IGY5</accession>